<protein>
    <submittedName>
        <fullName evidence="2">Serine protein kinase</fullName>
    </submittedName>
</protein>
<feature type="domain" description="PrkA AAA" evidence="1">
    <location>
        <begin position="9"/>
        <end position="408"/>
    </location>
</feature>
<dbReference type="PANTHER" id="PTHR30267">
    <property type="entry name" value="PROTEIN KINASE PRKA"/>
    <property type="match status" value="1"/>
</dbReference>
<reference evidence="2 3" key="1">
    <citation type="journal article" date="2016" name="Nat. Commun.">
        <title>Thousands of microbial genomes shed light on interconnected biogeochemical processes in an aquifer system.</title>
        <authorList>
            <person name="Anantharaman K."/>
            <person name="Brown C.T."/>
            <person name="Hug L.A."/>
            <person name="Sharon I."/>
            <person name="Castelle C.J."/>
            <person name="Probst A.J."/>
            <person name="Thomas B.C."/>
            <person name="Singh A."/>
            <person name="Wilkins M.J."/>
            <person name="Karaoz U."/>
            <person name="Brodie E.L."/>
            <person name="Williams K.H."/>
            <person name="Hubbard S.S."/>
            <person name="Banfield J.F."/>
        </authorList>
    </citation>
    <scope>NUCLEOTIDE SEQUENCE [LARGE SCALE GENOMIC DNA]</scope>
</reference>
<dbReference type="GO" id="GO:0004672">
    <property type="term" value="F:protein kinase activity"/>
    <property type="evidence" value="ECO:0007669"/>
    <property type="project" value="TreeGrafter"/>
</dbReference>
<comment type="caution">
    <text evidence="2">The sequence shown here is derived from an EMBL/GenBank/DDBJ whole genome shotgun (WGS) entry which is preliminary data.</text>
</comment>
<dbReference type="InterPro" id="IPR027417">
    <property type="entry name" value="P-loop_NTPase"/>
</dbReference>
<dbReference type="Gene3D" id="3.40.50.300">
    <property type="entry name" value="P-loop containing nucleotide triphosphate hydrolases"/>
    <property type="match status" value="2"/>
</dbReference>
<sequence length="687" mass="78070">MTAKSLEANTLNDHIAAIISGKRIFENAFQGISRMILGKMPEDVNVNGSDTFDYSIFRGGKKHIIGLYDEINSLVSFIKDAAENGSSKEMAFVLIGEPGNGKTFFVEFLCRKYREFLSEPANRRYSFKFVNVGELGSYGRIKTIESQTYEDPMILAMNLFEDKSQNQEFLCQSGFSKEQIDKLYENYRPLGACTSYIWDSVREHAEGKIDKMLDFVRTFPVPLSESLGTVTGKYPAKDKITSSAVDLLGEESIQRLLHITDTNNPYRFDLRRGALARVAGGGIHFADEIYKNKLDLVQVYLGVIQNRCIEIDGYKWPIDTLIIATSNNSEFANFLADKAQSPIIDRCRICYVSHNTNYKLQYDLTRYSIGDRERATLKGEPLHEDPNLVYAASVAAVLMRLPKTEKLDPIEMMKLAAGEVAGEKSVKALAEVIDTLNQKANPMDHFGQKGFGQRNLGRAMQILNESSATTKGKCLFAFDVYTALERVVLDYVSDNNDRIKFLEDIKLAKGLYRERIMTEMFNAYMDEPLAIRKDVMNYVNMIIGIDAENLGPDKMWKYKDPQSGELRAMKIDERFIKSVEERLGLKTQEQRETFRTSIRKIYGQKISVDPNYDFMDNLELVKAVTDVRLKSDIAGAGSLIGALANRTNEENQKLYDRMISTMLNKLMYCRTCAQKTIEYFCTQDDEN</sequence>
<keyword evidence="2" id="KW-0418">Kinase</keyword>
<evidence type="ECO:0000259" key="1">
    <source>
        <dbReference type="SMART" id="SM00763"/>
    </source>
</evidence>
<dbReference type="Pfam" id="PF06798">
    <property type="entry name" value="PrkA"/>
    <property type="match status" value="1"/>
</dbReference>
<dbReference type="SUPFAM" id="SSF52540">
    <property type="entry name" value="P-loop containing nucleoside triphosphate hydrolases"/>
    <property type="match status" value="1"/>
</dbReference>
<dbReference type="InterPro" id="IPR013153">
    <property type="entry name" value="Prk_AAA"/>
</dbReference>
<keyword evidence="2" id="KW-0808">Transferase</keyword>
<dbReference type="Proteomes" id="UP000178367">
    <property type="component" value="Unassembled WGS sequence"/>
</dbReference>
<evidence type="ECO:0000313" key="2">
    <source>
        <dbReference type="EMBL" id="OGF27943.1"/>
    </source>
</evidence>
<evidence type="ECO:0000313" key="3">
    <source>
        <dbReference type="Proteomes" id="UP000178367"/>
    </source>
</evidence>
<gene>
    <name evidence="2" type="ORF">A2227_05030</name>
</gene>
<dbReference type="InterPro" id="IPR010650">
    <property type="entry name" value="PrkA_C"/>
</dbReference>
<dbReference type="Pfam" id="PF08298">
    <property type="entry name" value="AAA_PrkA"/>
    <property type="match status" value="1"/>
</dbReference>
<name>A0A1F5SNC7_9BACT</name>
<dbReference type="AlphaFoldDB" id="A0A1F5SNC7"/>
<organism evidence="2 3">
    <name type="scientific">Candidatus Falkowbacteria bacterium RIFOXYA2_FULL_47_19</name>
    <dbReference type="NCBI Taxonomy" id="1797994"/>
    <lineage>
        <taxon>Bacteria</taxon>
        <taxon>Candidatus Falkowiibacteriota</taxon>
    </lineage>
</organism>
<dbReference type="EMBL" id="MFGB01000005">
    <property type="protein sequence ID" value="OGF27943.1"/>
    <property type="molecule type" value="Genomic_DNA"/>
</dbReference>
<dbReference type="PANTHER" id="PTHR30267:SF2">
    <property type="entry name" value="PROTEIN PRKA"/>
    <property type="match status" value="1"/>
</dbReference>
<dbReference type="STRING" id="1797994.A2227_05030"/>
<proteinExistence type="predicted"/>
<accession>A0A1F5SNC7</accession>
<dbReference type="SMART" id="SM00763">
    <property type="entry name" value="AAA_PrkA"/>
    <property type="match status" value="1"/>
</dbReference>